<evidence type="ECO:0000313" key="2">
    <source>
        <dbReference type="EMBL" id="AZT91238.1"/>
    </source>
</evidence>
<reference evidence="2 3" key="1">
    <citation type="submission" date="2018-12" db="EMBL/GenBank/DDBJ databases">
        <title>Genome sequence from the cellulolytic species, Caldicellulosiruptor changbaiensis.</title>
        <authorList>
            <person name="Blumer-Schuette S.E."/>
            <person name="Mendoza C."/>
        </authorList>
    </citation>
    <scope>NUCLEOTIDE SEQUENCE [LARGE SCALE GENOMIC DNA]</scope>
    <source>
        <strain evidence="2 3">CBS-Z</strain>
    </source>
</reference>
<keyword evidence="1" id="KW-0812">Transmembrane</keyword>
<feature type="transmembrane region" description="Helical" evidence="1">
    <location>
        <begin position="72"/>
        <end position="92"/>
    </location>
</feature>
<keyword evidence="1" id="KW-0472">Membrane</keyword>
<dbReference type="EMBL" id="CP034791">
    <property type="protein sequence ID" value="AZT91238.1"/>
    <property type="molecule type" value="Genomic_DNA"/>
</dbReference>
<dbReference type="KEGG" id="ccha:ELD05_11715"/>
<dbReference type="AlphaFoldDB" id="A0A3T0D8C7"/>
<organism evidence="2 3">
    <name type="scientific">Caldicellulosiruptor changbaiensis</name>
    <dbReference type="NCBI Taxonomy" id="1222016"/>
    <lineage>
        <taxon>Bacteria</taxon>
        <taxon>Bacillati</taxon>
        <taxon>Bacillota</taxon>
        <taxon>Bacillota incertae sedis</taxon>
        <taxon>Caldicellulosiruptorales</taxon>
        <taxon>Caldicellulosiruptoraceae</taxon>
        <taxon>Caldicellulosiruptor</taxon>
    </lineage>
</organism>
<protein>
    <recommendedName>
        <fullName evidence="4">CPBP family intramembrane metalloprotease</fullName>
    </recommendedName>
</protein>
<sequence length="156" mass="17974">MDIYMINTKNQFKYLILPIGWYILFRALFPYINMNYTIYFSLIYFTGLAVYFLSIGSVSLKSLVDEWKRGRSFWLPVVFNIVGEIAAFGVGIGLSTLLPNVDDGFKVYKTTGWASVIAFALTTTLLAPIAEEAFFRKGIINFNSRRIRLLNKNYYQ</sequence>
<evidence type="ECO:0000313" key="3">
    <source>
        <dbReference type="Proteomes" id="UP000282930"/>
    </source>
</evidence>
<proteinExistence type="predicted"/>
<gene>
    <name evidence="2" type="ORF">ELD05_11715</name>
</gene>
<accession>A0A3T0D8C7</accession>
<feature type="transmembrane region" description="Helical" evidence="1">
    <location>
        <begin position="112"/>
        <end position="130"/>
    </location>
</feature>
<evidence type="ECO:0008006" key="4">
    <source>
        <dbReference type="Google" id="ProtNLM"/>
    </source>
</evidence>
<dbReference type="Proteomes" id="UP000282930">
    <property type="component" value="Chromosome"/>
</dbReference>
<name>A0A3T0D8C7_9FIRM</name>
<feature type="transmembrane region" description="Helical" evidence="1">
    <location>
        <begin position="12"/>
        <end position="32"/>
    </location>
</feature>
<feature type="transmembrane region" description="Helical" evidence="1">
    <location>
        <begin position="38"/>
        <end position="60"/>
    </location>
</feature>
<keyword evidence="1" id="KW-1133">Transmembrane helix</keyword>
<evidence type="ECO:0000256" key="1">
    <source>
        <dbReference type="SAM" id="Phobius"/>
    </source>
</evidence>
<keyword evidence="3" id="KW-1185">Reference proteome</keyword>